<reference evidence="1 2" key="1">
    <citation type="submission" date="2016-01" db="EMBL/GenBank/DDBJ databases">
        <title>Genome Sequences of Twelve Sporeforming Bacillus Species Isolated from Foods.</title>
        <authorList>
            <person name="Berendsen E.M."/>
            <person name="Wells-Bennik M.H."/>
            <person name="Krawcyk A.O."/>
            <person name="De Jong A."/>
            <person name="Holsappel S."/>
            <person name="Eijlander R.T."/>
            <person name="Kuipers O.P."/>
        </authorList>
    </citation>
    <scope>NUCLEOTIDE SEQUENCE [LARGE SCALE GENOMIC DNA]</scope>
    <source>
        <strain evidence="1 2">B4102</strain>
    </source>
</reference>
<dbReference type="Proteomes" id="UP000075666">
    <property type="component" value="Unassembled WGS sequence"/>
</dbReference>
<organism evidence="1 2">
    <name type="scientific">Heyndrickxia sporothermodurans</name>
    <dbReference type="NCBI Taxonomy" id="46224"/>
    <lineage>
        <taxon>Bacteria</taxon>
        <taxon>Bacillati</taxon>
        <taxon>Bacillota</taxon>
        <taxon>Bacilli</taxon>
        <taxon>Bacillales</taxon>
        <taxon>Bacillaceae</taxon>
        <taxon>Heyndrickxia</taxon>
    </lineage>
</organism>
<dbReference type="AlphaFoldDB" id="A0A150KTN2"/>
<evidence type="ECO:0000313" key="1">
    <source>
        <dbReference type="EMBL" id="KYD03487.1"/>
    </source>
</evidence>
<protein>
    <submittedName>
        <fullName evidence="1">Uncharacterized protein</fullName>
    </submittedName>
</protein>
<dbReference type="EMBL" id="LQYN01000069">
    <property type="protein sequence ID" value="KYD03487.1"/>
    <property type="molecule type" value="Genomic_DNA"/>
</dbReference>
<sequence>MLNKPVNPIFEPLKPLTAVESTLASIQSVKDNFGGAAAQMTKLFDEGSTFGKVISSLSLLYTY</sequence>
<dbReference type="PATRIC" id="fig|46224.3.peg.3546"/>
<comment type="caution">
    <text evidence="1">The sequence shown here is derived from an EMBL/GenBank/DDBJ whole genome shotgun (WGS) entry which is preliminary data.</text>
</comment>
<evidence type="ECO:0000313" key="2">
    <source>
        <dbReference type="Proteomes" id="UP000075666"/>
    </source>
</evidence>
<keyword evidence="2" id="KW-1185">Reference proteome</keyword>
<dbReference type="RefSeq" id="WP_066232499.1">
    <property type="nucleotide sequence ID" value="NZ_JBHTSZ010000002.1"/>
</dbReference>
<accession>A0A150KTN2</accession>
<dbReference type="STRING" id="46224.B4102_3405"/>
<name>A0A150KTN2_9BACI</name>
<gene>
    <name evidence="1" type="ORF">B4102_3405</name>
</gene>
<proteinExistence type="predicted"/>